<dbReference type="InterPro" id="IPR006153">
    <property type="entry name" value="Cation/H_exchanger_TM"/>
</dbReference>
<evidence type="ECO:0000256" key="3">
    <source>
        <dbReference type="ARBA" id="ARBA00022449"/>
    </source>
</evidence>
<dbReference type="Proteomes" id="UP000005940">
    <property type="component" value="Chromosome"/>
</dbReference>
<accession>I2N1L8</accession>
<dbReference type="GO" id="GO:1902600">
    <property type="term" value="P:proton transmembrane transport"/>
    <property type="evidence" value="ECO:0007669"/>
    <property type="project" value="InterPro"/>
</dbReference>
<comment type="subcellular location">
    <subcellularLocation>
        <location evidence="1">Cell membrane</location>
        <topology evidence="1">Multi-pass membrane protein</topology>
    </subcellularLocation>
</comment>
<keyword evidence="6" id="KW-0406">Ion transport</keyword>
<dbReference type="PANTHER" id="PTHR32507:SF8">
    <property type="entry name" value="CNH1P"/>
    <property type="match status" value="1"/>
</dbReference>
<gene>
    <name evidence="9" type="ORF">STSU_018490</name>
</gene>
<evidence type="ECO:0000256" key="5">
    <source>
        <dbReference type="ARBA" id="ARBA00022989"/>
    </source>
</evidence>
<evidence type="ECO:0000256" key="6">
    <source>
        <dbReference type="ARBA" id="ARBA00023065"/>
    </source>
</evidence>
<dbReference type="PANTHER" id="PTHR32507">
    <property type="entry name" value="NA(+)/H(+) ANTIPORTER 1"/>
    <property type="match status" value="1"/>
</dbReference>
<dbReference type="AlphaFoldDB" id="I2N1L8"/>
<evidence type="ECO:0000256" key="1">
    <source>
        <dbReference type="ARBA" id="ARBA00004651"/>
    </source>
</evidence>
<reference evidence="9 10" key="1">
    <citation type="journal article" date="2012" name="J. Bacteriol.">
        <title>Draft genome of Streptomyces tsukubaensis NRRL 18488, the producer of the clinically important immunosuppressant tacrolimus (FK506).</title>
        <authorList>
            <person name="Barreiro C."/>
            <person name="Prieto C."/>
            <person name="Sola-Landa A."/>
            <person name="Solera E."/>
            <person name="Martinez-Castro M."/>
            <person name="Perez-Redondo R."/>
            <person name="Garcia-Estrada C."/>
            <person name="Aparicio J.F."/>
            <person name="Fernandez-Martinez L.T."/>
            <person name="Santos-Aberturas J."/>
            <person name="Salehi-Najafabadi Z."/>
            <person name="Rodriguez-Garcia A."/>
            <person name="Tauch A."/>
            <person name="Martin J.F."/>
        </authorList>
    </citation>
    <scope>NUCLEOTIDE SEQUENCE [LARGE SCALE GENOMIC DNA]</scope>
    <source>
        <strain evidence="10">DSM 42081 / NBRC 108919 / NRRL 18488 / 9993</strain>
    </source>
</reference>
<dbReference type="Pfam" id="PF00999">
    <property type="entry name" value="Na_H_Exchanger"/>
    <property type="match status" value="1"/>
</dbReference>
<keyword evidence="5" id="KW-1133">Transmembrane helix</keyword>
<keyword evidence="7" id="KW-0472">Membrane</keyword>
<name>I2N1L8_STRT9</name>
<dbReference type="GO" id="GO:0005886">
    <property type="term" value="C:plasma membrane"/>
    <property type="evidence" value="ECO:0007669"/>
    <property type="project" value="UniProtKB-SubCell"/>
</dbReference>
<evidence type="ECO:0000256" key="4">
    <source>
        <dbReference type="ARBA" id="ARBA00022692"/>
    </source>
</evidence>
<dbReference type="EMBL" id="CP029159">
    <property type="protein sequence ID" value="QKM68866.1"/>
    <property type="molecule type" value="Genomic_DNA"/>
</dbReference>
<evidence type="ECO:0000256" key="2">
    <source>
        <dbReference type="ARBA" id="ARBA00022448"/>
    </source>
</evidence>
<keyword evidence="2" id="KW-0813">Transport</keyword>
<evidence type="ECO:0000313" key="10">
    <source>
        <dbReference type="Proteomes" id="UP000005940"/>
    </source>
</evidence>
<sequence length="434" mass="45253">MSQWGVVVAGGVVIGYGVLSRRLATTVLSGPMVFVACGLAIGPLGLDLLDGDRDLELTRTLLESALALVLFTDAAAIRIRDLRRERFLPLRLLVAGLPVTMALGWLVAWPLLPGLTVWELALVGVILAPTDAALGQQAFSNKRVPALVRGGLGVESGLNDGLALPFFVLALAAAGESEGHPGVVTTFLHALLLSGAIGIAAGWAGAGVLRWSVARGWSSPDWRQFVTLAVPVITYAVCSGVEGSGFIGAWAAGLAFGSRLRGSSSDRSTRTGGPDPARSAEFTRQLGLLLSSLSFLAFGAVILGPALQHLTWRIVVYALLSLTVIRMLPVALALVGTGLRAASVAYIGWFGPRGLASLVFGLLAFEEHLPAMTQLNGVIAVTVGLSVLLHGVTAPFLGDRYGDWFARKVRAEPDLRENALAAGDAPAVQGPRGP</sequence>
<evidence type="ECO:0000313" key="9">
    <source>
        <dbReference type="EMBL" id="QKM68866.1"/>
    </source>
</evidence>
<evidence type="ECO:0000259" key="8">
    <source>
        <dbReference type="Pfam" id="PF00999"/>
    </source>
</evidence>
<keyword evidence="3" id="KW-0050">Antiport</keyword>
<feature type="domain" description="Cation/H+ exchanger transmembrane" evidence="8">
    <location>
        <begin position="14"/>
        <end position="397"/>
    </location>
</feature>
<keyword evidence="4" id="KW-0812">Transmembrane</keyword>
<proteinExistence type="predicted"/>
<organism evidence="9 10">
    <name type="scientific">Streptomyces tsukubensis (strain DSM 42081 / NBRC 108919 / NRRL 18488 / 9993)</name>
    <dbReference type="NCBI Taxonomy" id="1114943"/>
    <lineage>
        <taxon>Bacteria</taxon>
        <taxon>Bacillati</taxon>
        <taxon>Actinomycetota</taxon>
        <taxon>Actinomycetes</taxon>
        <taxon>Kitasatosporales</taxon>
        <taxon>Streptomycetaceae</taxon>
        <taxon>Streptomyces</taxon>
    </lineage>
</organism>
<keyword evidence="10" id="KW-1185">Reference proteome</keyword>
<dbReference type="RefSeq" id="WP_006348207.1">
    <property type="nucleotide sequence ID" value="NZ_CP029159.1"/>
</dbReference>
<protein>
    <recommendedName>
        <fullName evidence="8">Cation/H+ exchanger transmembrane domain-containing protein</fullName>
    </recommendedName>
</protein>
<dbReference type="GO" id="GO:0015297">
    <property type="term" value="F:antiporter activity"/>
    <property type="evidence" value="ECO:0007669"/>
    <property type="project" value="UniProtKB-KW"/>
</dbReference>
<evidence type="ECO:0000256" key="7">
    <source>
        <dbReference type="ARBA" id="ARBA00023136"/>
    </source>
</evidence>